<dbReference type="Pfam" id="PF03453">
    <property type="entry name" value="MoeA_N"/>
    <property type="match status" value="1"/>
</dbReference>
<dbReference type="UniPathway" id="UPA00344"/>
<feature type="domain" description="MoaB/Mog" evidence="6">
    <location>
        <begin position="193"/>
        <end position="333"/>
    </location>
</feature>
<gene>
    <name evidence="7" type="ORF">DEF24_13955</name>
</gene>
<dbReference type="Gene3D" id="2.40.340.10">
    <property type="entry name" value="MoeA, C-terminal, domain IV"/>
    <property type="match status" value="1"/>
</dbReference>
<dbReference type="GO" id="GO:0006777">
    <property type="term" value="P:Mo-molybdopterin cofactor biosynthetic process"/>
    <property type="evidence" value="ECO:0007669"/>
    <property type="project" value="UniProtKB-UniRule"/>
</dbReference>
<dbReference type="InterPro" id="IPR001453">
    <property type="entry name" value="MoaB/Mog_dom"/>
</dbReference>
<dbReference type="AlphaFoldDB" id="A0A368T4V5"/>
<accession>A0A368T4V5</accession>
<keyword evidence="5" id="KW-0501">Molybdenum cofactor biosynthesis</keyword>
<keyword evidence="5 7" id="KW-0808">Transferase</keyword>
<dbReference type="Gene3D" id="3.90.105.10">
    <property type="entry name" value="Molybdopterin biosynthesis moea protein, domain 2"/>
    <property type="match status" value="1"/>
</dbReference>
<protein>
    <recommendedName>
        <fullName evidence="5">Molybdopterin molybdenumtransferase</fullName>
        <ecNumber evidence="5">2.10.1.1</ecNumber>
    </recommendedName>
</protein>
<keyword evidence="8" id="KW-1185">Reference proteome</keyword>
<organism evidence="7 8">
    <name type="scientific">Marinitenerispora sediminis</name>
    <dbReference type="NCBI Taxonomy" id="1931232"/>
    <lineage>
        <taxon>Bacteria</taxon>
        <taxon>Bacillati</taxon>
        <taxon>Actinomycetota</taxon>
        <taxon>Actinomycetes</taxon>
        <taxon>Streptosporangiales</taxon>
        <taxon>Nocardiopsidaceae</taxon>
        <taxon>Marinitenerispora</taxon>
    </lineage>
</organism>
<dbReference type="GO" id="GO:0005829">
    <property type="term" value="C:cytosol"/>
    <property type="evidence" value="ECO:0007669"/>
    <property type="project" value="TreeGrafter"/>
</dbReference>
<evidence type="ECO:0000256" key="4">
    <source>
        <dbReference type="ARBA" id="ARBA00047317"/>
    </source>
</evidence>
<dbReference type="PANTHER" id="PTHR10192">
    <property type="entry name" value="MOLYBDOPTERIN BIOSYNTHESIS PROTEIN"/>
    <property type="match status" value="1"/>
</dbReference>
<dbReference type="InterPro" id="IPR038987">
    <property type="entry name" value="MoeA-like"/>
</dbReference>
<dbReference type="Gene3D" id="3.40.980.10">
    <property type="entry name" value="MoaB/Mog-like domain"/>
    <property type="match status" value="1"/>
</dbReference>
<dbReference type="RefSeq" id="WP_114400852.1">
    <property type="nucleotide sequence ID" value="NZ_QEIM01000321.1"/>
</dbReference>
<dbReference type="Pfam" id="PF00994">
    <property type="entry name" value="MoCF_biosynth"/>
    <property type="match status" value="1"/>
</dbReference>
<comment type="caution">
    <text evidence="7">The sequence shown here is derived from an EMBL/GenBank/DDBJ whole genome shotgun (WGS) entry which is preliminary data.</text>
</comment>
<evidence type="ECO:0000256" key="2">
    <source>
        <dbReference type="ARBA" id="ARBA00010763"/>
    </source>
</evidence>
<comment type="pathway">
    <text evidence="5">Cofactor biosynthesis; molybdopterin biosynthesis.</text>
</comment>
<evidence type="ECO:0000256" key="3">
    <source>
        <dbReference type="ARBA" id="ARBA00022505"/>
    </source>
</evidence>
<dbReference type="InterPro" id="IPR036135">
    <property type="entry name" value="MoeA_linker/N_sf"/>
</dbReference>
<evidence type="ECO:0000313" key="7">
    <source>
        <dbReference type="EMBL" id="RCV58236.1"/>
    </source>
</evidence>
<dbReference type="SUPFAM" id="SSF63882">
    <property type="entry name" value="MoeA N-terminal region -like"/>
    <property type="match status" value="1"/>
</dbReference>
<dbReference type="CDD" id="cd00887">
    <property type="entry name" value="MoeA"/>
    <property type="match status" value="1"/>
</dbReference>
<evidence type="ECO:0000259" key="6">
    <source>
        <dbReference type="SMART" id="SM00852"/>
    </source>
</evidence>
<keyword evidence="5" id="KW-0460">Magnesium</keyword>
<sequence length="415" mass="41428">MEPPVPVATAPAVPVRHRATTWSRARDAARELATAHLRTGTREAPVAHVPLADALGAALAVPVTARAAVPACDSAAMDGYAVAGPGPWRLVGRALAGRPGPVRRLRPGEAVEIATGAPVPARTEAVLPYERAVCDGDRIEGPVRPGRHVRHRGESVPAGAVLAPAGTVVTPALLGLAAGTGHDSLPVRRPRVAALVTGDEVVPTGLPGPGAVRDAIGPMLPGLVRWAGGVLAGSAHVADGRARLTAELRAAAADPATELVVVCGASSAGPADHLRGALDALAADVGVDGVACRPGHPQLLAALPGGPLVVGLPGNPNAALVAALTLLVPALSALAGRRDPAHAGRRAHLAGPADRHARDTRLVAVRVRDGRAAPVGGDGPAALRGAAVADALAVLPPRDGTPDSAGPVELVELPY</sequence>
<dbReference type="PANTHER" id="PTHR10192:SF5">
    <property type="entry name" value="GEPHYRIN"/>
    <property type="match status" value="1"/>
</dbReference>
<evidence type="ECO:0000256" key="5">
    <source>
        <dbReference type="RuleBase" id="RU365090"/>
    </source>
</evidence>
<dbReference type="SMART" id="SM00852">
    <property type="entry name" value="MoCF_biosynth"/>
    <property type="match status" value="1"/>
</dbReference>
<evidence type="ECO:0000256" key="1">
    <source>
        <dbReference type="ARBA" id="ARBA00002901"/>
    </source>
</evidence>
<dbReference type="EC" id="2.10.1.1" evidence="5"/>
<keyword evidence="5" id="KW-0479">Metal-binding</keyword>
<comment type="cofactor">
    <cofactor evidence="5">
        <name>Mg(2+)</name>
        <dbReference type="ChEBI" id="CHEBI:18420"/>
    </cofactor>
</comment>
<dbReference type="InterPro" id="IPR036425">
    <property type="entry name" value="MoaB/Mog-like_dom_sf"/>
</dbReference>
<reference evidence="7 8" key="1">
    <citation type="submission" date="2018-04" db="EMBL/GenBank/DDBJ databases">
        <title>Novel actinobacteria from marine sediment.</title>
        <authorList>
            <person name="Ng Z.Y."/>
            <person name="Tan G.Y.A."/>
        </authorList>
    </citation>
    <scope>NUCLEOTIDE SEQUENCE [LARGE SCALE GENOMIC DNA]</scope>
    <source>
        <strain evidence="7 8">TPS81</strain>
    </source>
</reference>
<evidence type="ECO:0000313" key="8">
    <source>
        <dbReference type="Proteomes" id="UP000253318"/>
    </source>
</evidence>
<dbReference type="Proteomes" id="UP000253318">
    <property type="component" value="Unassembled WGS sequence"/>
</dbReference>
<dbReference type="OrthoDB" id="3196725at2"/>
<comment type="catalytic activity">
    <reaction evidence="4">
        <text>adenylyl-molybdopterin + molybdate = Mo-molybdopterin + AMP + H(+)</text>
        <dbReference type="Rhea" id="RHEA:35047"/>
        <dbReference type="ChEBI" id="CHEBI:15378"/>
        <dbReference type="ChEBI" id="CHEBI:36264"/>
        <dbReference type="ChEBI" id="CHEBI:62727"/>
        <dbReference type="ChEBI" id="CHEBI:71302"/>
        <dbReference type="ChEBI" id="CHEBI:456215"/>
        <dbReference type="EC" id="2.10.1.1"/>
    </reaction>
</comment>
<comment type="similarity">
    <text evidence="2 5">Belongs to the MoeA family.</text>
</comment>
<keyword evidence="3 5" id="KW-0500">Molybdenum</keyword>
<dbReference type="InterPro" id="IPR005110">
    <property type="entry name" value="MoeA_linker/N"/>
</dbReference>
<dbReference type="GO" id="GO:0061599">
    <property type="term" value="F:molybdopterin molybdotransferase activity"/>
    <property type="evidence" value="ECO:0007669"/>
    <property type="project" value="UniProtKB-UniRule"/>
</dbReference>
<dbReference type="InterPro" id="IPR036688">
    <property type="entry name" value="MoeA_C_domain_IV_sf"/>
</dbReference>
<dbReference type="GO" id="GO:0046872">
    <property type="term" value="F:metal ion binding"/>
    <property type="evidence" value="ECO:0007669"/>
    <property type="project" value="UniProtKB-UniRule"/>
</dbReference>
<dbReference type="EMBL" id="QEIN01000099">
    <property type="protein sequence ID" value="RCV58236.1"/>
    <property type="molecule type" value="Genomic_DNA"/>
</dbReference>
<proteinExistence type="inferred from homology"/>
<dbReference type="Gene3D" id="2.170.190.11">
    <property type="entry name" value="Molybdopterin biosynthesis moea protein, domain 3"/>
    <property type="match status" value="1"/>
</dbReference>
<name>A0A368T4V5_9ACTN</name>
<dbReference type="SUPFAM" id="SSF53218">
    <property type="entry name" value="Molybdenum cofactor biosynthesis proteins"/>
    <property type="match status" value="1"/>
</dbReference>
<comment type="function">
    <text evidence="1 5">Catalyzes the insertion of molybdate into adenylated molybdopterin with the concomitant release of AMP.</text>
</comment>